<proteinExistence type="predicted"/>
<evidence type="ECO:0000313" key="3">
    <source>
        <dbReference type="Proteomes" id="UP000631421"/>
    </source>
</evidence>
<dbReference type="InterPro" id="IPR002716">
    <property type="entry name" value="PIN_dom"/>
</dbReference>
<protein>
    <submittedName>
        <fullName evidence="2">PIN domain-containing protein</fullName>
    </submittedName>
</protein>
<dbReference type="EMBL" id="JACJPY010000008">
    <property type="protein sequence ID" value="MBD2149340.1"/>
    <property type="molecule type" value="Genomic_DNA"/>
</dbReference>
<organism evidence="2 3">
    <name type="scientific">Pseudanabaena cinerea FACHB-1277</name>
    <dbReference type="NCBI Taxonomy" id="2949581"/>
    <lineage>
        <taxon>Bacteria</taxon>
        <taxon>Bacillati</taxon>
        <taxon>Cyanobacteriota</taxon>
        <taxon>Cyanophyceae</taxon>
        <taxon>Pseudanabaenales</taxon>
        <taxon>Pseudanabaenaceae</taxon>
        <taxon>Pseudanabaena</taxon>
        <taxon>Pseudanabaena cinerea</taxon>
    </lineage>
</organism>
<dbReference type="Gene3D" id="3.40.50.1010">
    <property type="entry name" value="5'-nuclease"/>
    <property type="match status" value="1"/>
</dbReference>
<comment type="caution">
    <text evidence="2">The sequence shown here is derived from an EMBL/GenBank/DDBJ whole genome shotgun (WGS) entry which is preliminary data.</text>
</comment>
<reference evidence="2" key="1">
    <citation type="journal article" date="2015" name="ISME J.">
        <title>Draft Genome Sequence of Streptomyces incarnatus NRRL8089, which Produces the Nucleoside Antibiotic Sinefungin.</title>
        <authorList>
            <person name="Oshima K."/>
            <person name="Hattori M."/>
            <person name="Shimizu H."/>
            <person name="Fukuda K."/>
            <person name="Nemoto M."/>
            <person name="Inagaki K."/>
            <person name="Tamura T."/>
        </authorList>
    </citation>
    <scope>NUCLEOTIDE SEQUENCE</scope>
    <source>
        <strain evidence="2">FACHB-1277</strain>
    </source>
</reference>
<accession>A0A926UQG6</accession>
<dbReference type="RefSeq" id="WP_190349715.1">
    <property type="nucleotide sequence ID" value="NZ_JACJPY010000008.1"/>
</dbReference>
<feature type="domain" description="PIN" evidence="1">
    <location>
        <begin position="29"/>
        <end position="115"/>
    </location>
</feature>
<dbReference type="Pfam" id="PF01850">
    <property type="entry name" value="PIN"/>
    <property type="match status" value="1"/>
</dbReference>
<evidence type="ECO:0000259" key="1">
    <source>
        <dbReference type="Pfam" id="PF01850"/>
    </source>
</evidence>
<dbReference type="AlphaFoldDB" id="A0A926UQG6"/>
<dbReference type="InterPro" id="IPR029060">
    <property type="entry name" value="PIN-like_dom_sf"/>
</dbReference>
<gene>
    <name evidence="2" type="ORF">H6F44_04260</name>
</gene>
<dbReference type="SUPFAM" id="SSF88723">
    <property type="entry name" value="PIN domain-like"/>
    <property type="match status" value="1"/>
</dbReference>
<keyword evidence="3" id="KW-1185">Reference proteome</keyword>
<dbReference type="Proteomes" id="UP000631421">
    <property type="component" value="Unassembled WGS sequence"/>
</dbReference>
<evidence type="ECO:0000313" key="2">
    <source>
        <dbReference type="EMBL" id="MBD2149340.1"/>
    </source>
</evidence>
<reference evidence="2" key="2">
    <citation type="submission" date="2020-08" db="EMBL/GenBank/DDBJ databases">
        <authorList>
            <person name="Chen M."/>
            <person name="Teng W."/>
            <person name="Zhao L."/>
            <person name="Hu C."/>
            <person name="Zhou Y."/>
            <person name="Han B."/>
            <person name="Song L."/>
            <person name="Shu W."/>
        </authorList>
    </citation>
    <scope>NUCLEOTIDE SEQUENCE</scope>
    <source>
        <strain evidence="2">FACHB-1277</strain>
    </source>
</reference>
<sequence>MIVLLDSAPLGILSNPNSTPATLECRYWSERLVAKGYRLIVPEITDYEVRRELLRANKLAGIRRLDQLKNRLEYLPLTTATMQKAAEFWAEARQTGKPTASPEALDGDVILAAQASLIAESQGDRIVVVATTNVGHLERFVNAKYWQAIA</sequence>
<name>A0A926UQG6_9CYAN</name>